<dbReference type="GO" id="GO:0016787">
    <property type="term" value="F:hydrolase activity"/>
    <property type="evidence" value="ECO:0007669"/>
    <property type="project" value="UniProtKB-KW"/>
</dbReference>
<dbReference type="CDD" id="cd18795">
    <property type="entry name" value="SF2_C_Ski2"/>
    <property type="match status" value="1"/>
</dbReference>
<dbReference type="GO" id="GO:0005524">
    <property type="term" value="F:ATP binding"/>
    <property type="evidence" value="ECO:0007669"/>
    <property type="project" value="UniProtKB-KW"/>
</dbReference>
<dbReference type="PANTHER" id="PTHR47961:SF12">
    <property type="entry name" value="HELICASE POLQ-LIKE"/>
    <property type="match status" value="1"/>
</dbReference>
<evidence type="ECO:0000256" key="5">
    <source>
        <dbReference type="ARBA" id="ARBA00022741"/>
    </source>
</evidence>
<accession>A0A7J8B0I0</accession>
<keyword evidence="10" id="KW-0238">DNA-binding</keyword>
<evidence type="ECO:0000259" key="23">
    <source>
        <dbReference type="PROSITE" id="PS51194"/>
    </source>
</evidence>
<dbReference type="InterPro" id="IPR014001">
    <property type="entry name" value="Helicase_ATP-bd"/>
</dbReference>
<dbReference type="PROSITE" id="PS51194">
    <property type="entry name" value="HELICASE_CTER"/>
    <property type="match status" value="1"/>
</dbReference>
<dbReference type="EC" id="5.6.2.4" evidence="15"/>
<dbReference type="FunFam" id="3.40.50.300:FF:001293">
    <property type="entry name" value="helicase POLQ-like isoform X5"/>
    <property type="match status" value="1"/>
</dbReference>
<dbReference type="InterPro" id="IPR001650">
    <property type="entry name" value="Helicase_C-like"/>
</dbReference>
<dbReference type="EMBL" id="JACAGB010000001">
    <property type="protein sequence ID" value="KAF6392174.1"/>
    <property type="molecule type" value="Genomic_DNA"/>
</dbReference>
<keyword evidence="9" id="KW-0067">ATP-binding</keyword>
<dbReference type="InterPro" id="IPR027417">
    <property type="entry name" value="P-loop_NTPase"/>
</dbReference>
<keyword evidence="12" id="KW-0413">Isomerase</keyword>
<dbReference type="Pfam" id="PF00271">
    <property type="entry name" value="Helicase_C"/>
    <property type="match status" value="1"/>
</dbReference>
<evidence type="ECO:0000259" key="22">
    <source>
        <dbReference type="PROSITE" id="PS51192"/>
    </source>
</evidence>
<comment type="caution">
    <text evidence="24">The sequence shown here is derived from an EMBL/GenBank/DDBJ whole genome shotgun (WGS) entry which is preliminary data.</text>
</comment>
<feature type="domain" description="Helicase ATP-binding" evidence="22">
    <location>
        <begin position="314"/>
        <end position="486"/>
    </location>
</feature>
<dbReference type="InterPro" id="IPR046931">
    <property type="entry name" value="HTH_61"/>
</dbReference>
<evidence type="ECO:0000256" key="18">
    <source>
        <dbReference type="ARBA" id="ARBA00069099"/>
    </source>
</evidence>
<evidence type="ECO:0000256" key="20">
    <source>
        <dbReference type="ARBA" id="ARBA00076391"/>
    </source>
</evidence>
<dbReference type="Gene3D" id="3.40.50.300">
    <property type="entry name" value="P-loop containing nucleotide triphosphate hydrolases"/>
    <property type="match status" value="2"/>
</dbReference>
<dbReference type="Pfam" id="PF20470">
    <property type="entry name" value="HTH_61"/>
    <property type="match status" value="1"/>
</dbReference>
<comment type="catalytic activity">
    <reaction evidence="14">
        <text>Couples ATP hydrolysis with the unwinding of duplex DNA by translocating in the 3'-5' direction.</text>
        <dbReference type="EC" id="5.6.2.4"/>
    </reaction>
</comment>
<dbReference type="SMART" id="SM00490">
    <property type="entry name" value="HELICc"/>
    <property type="match status" value="1"/>
</dbReference>
<evidence type="ECO:0000256" key="19">
    <source>
        <dbReference type="ARBA" id="ARBA00074990"/>
    </source>
</evidence>
<feature type="compositionally biased region" description="Polar residues" evidence="21">
    <location>
        <begin position="201"/>
        <end position="216"/>
    </location>
</feature>
<feature type="domain" description="Helicase C-terminal" evidence="23">
    <location>
        <begin position="534"/>
        <end position="726"/>
    </location>
</feature>
<dbReference type="GO" id="GO:0006281">
    <property type="term" value="P:DNA repair"/>
    <property type="evidence" value="ECO:0007669"/>
    <property type="project" value="UniProtKB-KW"/>
</dbReference>
<protein>
    <recommendedName>
        <fullName evidence="18">Helicase POLQ-like</fullName>
        <ecNumber evidence="15">5.6.2.4</ecNumber>
    </recommendedName>
    <alternativeName>
        <fullName evidence="20">Mus308-like helicase</fullName>
    </alternativeName>
    <alternativeName>
        <fullName evidence="19">POLQ-like helicase</fullName>
    </alternativeName>
</protein>
<evidence type="ECO:0000256" key="14">
    <source>
        <dbReference type="ARBA" id="ARBA00034617"/>
    </source>
</evidence>
<feature type="region of interest" description="Disordered" evidence="21">
    <location>
        <begin position="19"/>
        <end position="73"/>
    </location>
</feature>
<name>A0A7J8B0I0_PIPKU</name>
<evidence type="ECO:0000256" key="7">
    <source>
        <dbReference type="ARBA" id="ARBA00022801"/>
    </source>
</evidence>
<dbReference type="PANTHER" id="PTHR47961">
    <property type="entry name" value="DNA POLYMERASE THETA, PUTATIVE (AFU_ORTHOLOGUE AFUA_1G05260)-RELATED"/>
    <property type="match status" value="1"/>
</dbReference>
<comment type="catalytic activity">
    <reaction evidence="16">
        <text>ATP + H2O = ADP + phosphate + H(+)</text>
        <dbReference type="Rhea" id="RHEA:13065"/>
        <dbReference type="ChEBI" id="CHEBI:15377"/>
        <dbReference type="ChEBI" id="CHEBI:15378"/>
        <dbReference type="ChEBI" id="CHEBI:30616"/>
        <dbReference type="ChEBI" id="CHEBI:43474"/>
        <dbReference type="ChEBI" id="CHEBI:456216"/>
        <dbReference type="EC" id="5.6.2.4"/>
    </reaction>
</comment>
<evidence type="ECO:0000256" key="16">
    <source>
        <dbReference type="ARBA" id="ARBA00048988"/>
    </source>
</evidence>
<comment type="subcellular location">
    <subcellularLocation>
        <location evidence="2">Chromosome</location>
    </subcellularLocation>
    <subcellularLocation>
        <location evidence="1">Nucleus</location>
    </subcellularLocation>
</comment>
<feature type="compositionally biased region" description="Acidic residues" evidence="21">
    <location>
        <begin position="40"/>
        <end position="50"/>
    </location>
</feature>
<dbReference type="CDD" id="cd18026">
    <property type="entry name" value="DEXHc_POLQ-like"/>
    <property type="match status" value="1"/>
</dbReference>
<dbReference type="AlphaFoldDB" id="A0A7J8B0I0"/>
<comment type="similarity">
    <text evidence="3">Belongs to the helicase family. SKI2 subfamily.</text>
</comment>
<evidence type="ECO:0000256" key="9">
    <source>
        <dbReference type="ARBA" id="ARBA00022840"/>
    </source>
</evidence>
<evidence type="ECO:0000256" key="15">
    <source>
        <dbReference type="ARBA" id="ARBA00034808"/>
    </source>
</evidence>
<sequence length="1076" mass="121659">MDEGTSRIRRRVSVRKRNRPSLEILFAAPTADELKPSDDQKEEEEEEEEMAAGSPRRKAVGVPPAENNDSEEDMFGDYDSFAENSLIAQVDDLEQKYMQLPENRKHDTDLATEDLCSENIRNNQLSITTIGSFTELKTDEHTKKQSGHEDVSIKPGADLLYELPSSQVLYFENLQNSSNEFGNQSTKERDWNSSSHKTINEELPQNSIEQPQQNDEFSSKDRTSSDVNRRKSLKDHLKSAMTVNAKAQIPIFSRTKQLKETHLSEEINVAKKTIESSSDDVGPFYSLPSKVRDLYVQLKGIEKLYEWQHTCLTLNSVQERKNLIYSLPTSGGKTLVAEILMLQELLCRRKDVLMILPYVAIVQEKISGLSNFGIELGFFVEEYAGSKGRFPPIKRREKKSLYIATIEKGHGLVNSLIETGRISSLGLVVVDELHMIAEGSRGAVLEMTLAKILYTSKTTQIIGMSATLNNVGDLQEFLQAEYYTSQFRPVELKEYLKINDAIYEVDSKAENGMTFSRLLNYKYSDALKKMDPDHLVALVTEVIPNNSCLVFCPTKKNCENVAEMICKFLSKDYLKHREKEKQEIIKNLKSICSGNLCPVLKRTIPLGVAYHHSGLTSDERKLLEEAYSTGVLCLLTCTSTLAAGVNLPARRVILRAPYVAKEFLKRSQYKQMIGRAGRAGIDSAGESILILQEKDKQQALELISRPLENCYSHLVQEFTKGIQTLFLSLIGLKIATHLGDIYHFMSGTLFGVQQKILLKEKSLWEITVESLKYLTEKGLLQNDTILTEKGLTQKDSSYKSEEWFQYSFHITKLGRASFKGTIDLAYCDILYRDLQKGLEGLVLESLLHLIYLTTPYDIASQCDPDWMIYFKQFNQLSPAEQNVAALVGVSENYIGKKASGQAIKKTVDKDIVNRLYLSLVLYALLKETSIWSVSEKFNMPRGYIQSLLTAAATFSCCVLHFCEELEEFWVYKALLVELTKKLTYCVKAELIPLMEVTGVLKGRAKQLYNAGYKSLAHLANANPEVLIKTIDHLSRRQAKQIVSSAKMLLNEKAEALQEEVEELLRLPADFPPVEKA</sequence>
<dbReference type="GO" id="GO:0005634">
    <property type="term" value="C:nucleus"/>
    <property type="evidence" value="ECO:0007669"/>
    <property type="project" value="UniProtKB-SubCell"/>
</dbReference>
<keyword evidence="7" id="KW-0378">Hydrolase</keyword>
<gene>
    <name evidence="24" type="ORF">mPipKuh1_006139</name>
</gene>
<evidence type="ECO:0000256" key="8">
    <source>
        <dbReference type="ARBA" id="ARBA00022806"/>
    </source>
</evidence>
<comment type="function">
    <text evidence="17">Single-stranded 3'-5' DNA helicase that plays a key role in homology-driven double-strand break (DSB) repair. Involved in different DSB repair mechanisms that are guided by annealing of extensive stretches of complementary bases at break ends, such as microhomology-mediated end-joining (MMEJ), single-strand annealing (SSA) or synthesis-dependent strand annealing (SDSA). Possesses both DNA unwinding and annealing activities. Forms a complex with RAD51, stimulating HELQ DNA helicase activity and ability to unwing DNA. Efficiently unwinds substrates containing 3' overhangs or a D-loop. In contrast, interaction with the replication protein A (RPA/RP-A) complex inhibits DNA unwinding by HELQ but strongly stimulates DNA strand annealing. Triggers displacement of RPA from single-stranded DNA to facilitate annealing of complementary sequences.</text>
</comment>
<dbReference type="InterPro" id="IPR048960">
    <property type="entry name" value="POLQ-like_helical"/>
</dbReference>
<dbReference type="GO" id="GO:0043138">
    <property type="term" value="F:3'-5' DNA helicase activity"/>
    <property type="evidence" value="ECO:0007669"/>
    <property type="project" value="UniProtKB-EC"/>
</dbReference>
<dbReference type="PROSITE" id="PS51192">
    <property type="entry name" value="HELICASE_ATP_BIND_1"/>
    <property type="match status" value="1"/>
</dbReference>
<proteinExistence type="inferred from homology"/>
<dbReference type="SUPFAM" id="SSF158702">
    <property type="entry name" value="Sec63 N-terminal domain-like"/>
    <property type="match status" value="1"/>
</dbReference>
<dbReference type="Proteomes" id="UP000558488">
    <property type="component" value="Unassembled WGS sequence"/>
</dbReference>
<dbReference type="FunFam" id="3.40.50.300:FF:000813">
    <property type="entry name" value="helicase POLQ-like isoform X1"/>
    <property type="match status" value="1"/>
</dbReference>
<dbReference type="FunFam" id="1.10.150.20:FF:000058">
    <property type="entry name" value="Helicase, POLQ like"/>
    <property type="match status" value="1"/>
</dbReference>
<organism evidence="24 25">
    <name type="scientific">Pipistrellus kuhlii</name>
    <name type="common">Kuhl's pipistrelle</name>
    <dbReference type="NCBI Taxonomy" id="59472"/>
    <lineage>
        <taxon>Eukaryota</taxon>
        <taxon>Metazoa</taxon>
        <taxon>Chordata</taxon>
        <taxon>Craniata</taxon>
        <taxon>Vertebrata</taxon>
        <taxon>Euteleostomi</taxon>
        <taxon>Mammalia</taxon>
        <taxon>Eutheria</taxon>
        <taxon>Laurasiatheria</taxon>
        <taxon>Chiroptera</taxon>
        <taxon>Yangochiroptera</taxon>
        <taxon>Vespertilionidae</taxon>
        <taxon>Pipistrellus</taxon>
    </lineage>
</organism>
<feature type="compositionally biased region" description="Basic and acidic residues" evidence="21">
    <location>
        <begin position="217"/>
        <end position="237"/>
    </location>
</feature>
<dbReference type="Pfam" id="PF21099">
    <property type="entry name" value="POLQ_helical"/>
    <property type="match status" value="1"/>
</dbReference>
<dbReference type="Gene3D" id="1.10.150.20">
    <property type="entry name" value="5' to 3' exonuclease, C-terminal subdomain"/>
    <property type="match status" value="1"/>
</dbReference>
<reference evidence="24 25" key="1">
    <citation type="journal article" date="2020" name="Nature">
        <title>Six reference-quality genomes reveal evolution of bat adaptations.</title>
        <authorList>
            <person name="Jebb D."/>
            <person name="Huang Z."/>
            <person name="Pippel M."/>
            <person name="Hughes G.M."/>
            <person name="Lavrichenko K."/>
            <person name="Devanna P."/>
            <person name="Winkler S."/>
            <person name="Jermiin L.S."/>
            <person name="Skirmuntt E.C."/>
            <person name="Katzourakis A."/>
            <person name="Burkitt-Gray L."/>
            <person name="Ray D.A."/>
            <person name="Sullivan K.A.M."/>
            <person name="Roscito J.G."/>
            <person name="Kirilenko B.M."/>
            <person name="Davalos L.M."/>
            <person name="Corthals A.P."/>
            <person name="Power M.L."/>
            <person name="Jones G."/>
            <person name="Ransome R.D."/>
            <person name="Dechmann D.K.N."/>
            <person name="Locatelli A.G."/>
            <person name="Puechmaille S.J."/>
            <person name="Fedrigo O."/>
            <person name="Jarvis E.D."/>
            <person name="Hiller M."/>
            <person name="Vernes S.C."/>
            <person name="Myers E.W."/>
            <person name="Teeling E.C."/>
        </authorList>
    </citation>
    <scope>NUCLEOTIDE SEQUENCE [LARGE SCALE GENOMIC DNA]</scope>
    <source>
        <strain evidence="24">MPipKuh1</strain>
        <tissue evidence="24">Flight muscle</tissue>
    </source>
</reference>
<dbReference type="GO" id="GO:0003677">
    <property type="term" value="F:DNA binding"/>
    <property type="evidence" value="ECO:0007669"/>
    <property type="project" value="UniProtKB-KW"/>
</dbReference>
<evidence type="ECO:0000256" key="13">
    <source>
        <dbReference type="ARBA" id="ARBA00023242"/>
    </source>
</evidence>
<evidence type="ECO:0000256" key="17">
    <source>
        <dbReference type="ARBA" id="ARBA00053573"/>
    </source>
</evidence>
<evidence type="ECO:0000256" key="21">
    <source>
        <dbReference type="SAM" id="MobiDB-lite"/>
    </source>
</evidence>
<keyword evidence="6" id="KW-0227">DNA damage</keyword>
<dbReference type="Gene3D" id="1.10.3380.20">
    <property type="match status" value="1"/>
</dbReference>
<keyword evidence="4" id="KW-0158">Chromosome</keyword>
<evidence type="ECO:0000256" key="4">
    <source>
        <dbReference type="ARBA" id="ARBA00022454"/>
    </source>
</evidence>
<keyword evidence="5" id="KW-0547">Nucleotide-binding</keyword>
<evidence type="ECO:0000256" key="12">
    <source>
        <dbReference type="ARBA" id="ARBA00023235"/>
    </source>
</evidence>
<evidence type="ECO:0000313" key="25">
    <source>
        <dbReference type="Proteomes" id="UP000558488"/>
    </source>
</evidence>
<keyword evidence="13" id="KW-0539">Nucleus</keyword>
<evidence type="ECO:0000256" key="10">
    <source>
        <dbReference type="ARBA" id="ARBA00023125"/>
    </source>
</evidence>
<dbReference type="InterPro" id="IPR011545">
    <property type="entry name" value="DEAD/DEAH_box_helicase_dom"/>
</dbReference>
<evidence type="ECO:0000256" key="1">
    <source>
        <dbReference type="ARBA" id="ARBA00004123"/>
    </source>
</evidence>
<dbReference type="FunFam" id="1.10.3380.20:FF:000002">
    <property type="entry name" value="helicase POLQ-like isoform X1"/>
    <property type="match status" value="1"/>
</dbReference>
<evidence type="ECO:0000256" key="3">
    <source>
        <dbReference type="ARBA" id="ARBA00010140"/>
    </source>
</evidence>
<dbReference type="GO" id="GO:0005694">
    <property type="term" value="C:chromosome"/>
    <property type="evidence" value="ECO:0007669"/>
    <property type="project" value="UniProtKB-SubCell"/>
</dbReference>
<dbReference type="SUPFAM" id="SSF52540">
    <property type="entry name" value="P-loop containing nucleoside triphosphate hydrolases"/>
    <property type="match status" value="1"/>
</dbReference>
<evidence type="ECO:0000313" key="24">
    <source>
        <dbReference type="EMBL" id="KAF6392174.1"/>
    </source>
</evidence>
<keyword evidence="11" id="KW-0234">DNA repair</keyword>
<dbReference type="SMART" id="SM00487">
    <property type="entry name" value="DEXDc"/>
    <property type="match status" value="1"/>
</dbReference>
<feature type="region of interest" description="Disordered" evidence="21">
    <location>
        <begin position="201"/>
        <end position="237"/>
    </location>
</feature>
<keyword evidence="25" id="KW-1185">Reference proteome</keyword>
<keyword evidence="8 24" id="KW-0347">Helicase</keyword>
<dbReference type="InterPro" id="IPR050474">
    <property type="entry name" value="Hel308_SKI2-like"/>
</dbReference>
<evidence type="ECO:0000256" key="6">
    <source>
        <dbReference type="ARBA" id="ARBA00022763"/>
    </source>
</evidence>
<evidence type="ECO:0000256" key="11">
    <source>
        <dbReference type="ARBA" id="ARBA00023204"/>
    </source>
</evidence>
<evidence type="ECO:0000256" key="2">
    <source>
        <dbReference type="ARBA" id="ARBA00004286"/>
    </source>
</evidence>
<dbReference type="Pfam" id="PF00270">
    <property type="entry name" value="DEAD"/>
    <property type="match status" value="1"/>
</dbReference>